<comment type="caution">
    <text evidence="2">The sequence shown here is derived from an EMBL/GenBank/DDBJ whole genome shotgun (WGS) entry which is preliminary data.</text>
</comment>
<feature type="transmembrane region" description="Helical" evidence="1">
    <location>
        <begin position="129"/>
        <end position="150"/>
    </location>
</feature>
<dbReference type="EMBL" id="BMQX01000040">
    <property type="protein sequence ID" value="GGQ33766.1"/>
    <property type="molecule type" value="Genomic_DNA"/>
</dbReference>
<evidence type="ECO:0000256" key="1">
    <source>
        <dbReference type="SAM" id="Phobius"/>
    </source>
</evidence>
<keyword evidence="1" id="KW-0812">Transmembrane</keyword>
<reference evidence="3" key="1">
    <citation type="journal article" date="2019" name="Int. J. Syst. Evol. Microbiol.">
        <title>The Global Catalogue of Microorganisms (GCM) 10K type strain sequencing project: providing services to taxonomists for standard genome sequencing and annotation.</title>
        <authorList>
            <consortium name="The Broad Institute Genomics Platform"/>
            <consortium name="The Broad Institute Genome Sequencing Center for Infectious Disease"/>
            <person name="Wu L."/>
            <person name="Ma J."/>
        </authorList>
    </citation>
    <scope>NUCLEOTIDE SEQUENCE [LARGE SCALE GENOMIC DNA]</scope>
    <source>
        <strain evidence="3">JCM 32306</strain>
    </source>
</reference>
<organism evidence="2 3">
    <name type="scientific">Shewanella litoralis</name>
    <dbReference type="NCBI Taxonomy" id="2282700"/>
    <lineage>
        <taxon>Bacteria</taxon>
        <taxon>Pseudomonadati</taxon>
        <taxon>Pseudomonadota</taxon>
        <taxon>Gammaproteobacteria</taxon>
        <taxon>Alteromonadales</taxon>
        <taxon>Shewanellaceae</taxon>
        <taxon>Shewanella</taxon>
    </lineage>
</organism>
<keyword evidence="3" id="KW-1185">Reference proteome</keyword>
<dbReference type="Proteomes" id="UP000619118">
    <property type="component" value="Unassembled WGS sequence"/>
</dbReference>
<keyword evidence="1" id="KW-0472">Membrane</keyword>
<sequence>MEQLNDITIFISMIVTVAGLAKTIHYFRTSKFAKEVKKYEIFKEVKILIEEDEVSNLPIISMAIQCLSKRDMTLEEIKWFIYTTNSSKHLRTYSEQKQFITIATDNKSFVFKEKYSSLKSRILELCKLLALYSIIAGYGFYIIAGFSASVELDMVIIYGSIAATCIIIGLFFLLKFFILIDAHKTIKHRFSSNFKDAVKILL</sequence>
<evidence type="ECO:0000313" key="2">
    <source>
        <dbReference type="EMBL" id="GGQ33766.1"/>
    </source>
</evidence>
<gene>
    <name evidence="2" type="ORF">GCM10009411_36490</name>
</gene>
<evidence type="ECO:0000313" key="3">
    <source>
        <dbReference type="Proteomes" id="UP000619118"/>
    </source>
</evidence>
<keyword evidence="1" id="KW-1133">Transmembrane helix</keyword>
<feature type="transmembrane region" description="Helical" evidence="1">
    <location>
        <begin position="156"/>
        <end position="180"/>
    </location>
</feature>
<feature type="transmembrane region" description="Helical" evidence="1">
    <location>
        <begin position="6"/>
        <end position="27"/>
    </location>
</feature>
<name>A0ABQ2RMZ7_9GAMM</name>
<proteinExistence type="predicted"/>
<evidence type="ECO:0008006" key="4">
    <source>
        <dbReference type="Google" id="ProtNLM"/>
    </source>
</evidence>
<protein>
    <recommendedName>
        <fullName evidence="4">DUF2721 domain-containing protein</fullName>
    </recommendedName>
</protein>
<accession>A0ABQ2RMZ7</accession>
<dbReference type="RefSeq" id="WP_160054549.1">
    <property type="nucleotide sequence ID" value="NZ_BMQX01000040.1"/>
</dbReference>